<dbReference type="InterPro" id="IPR005864">
    <property type="entry name" value="ATP_synth_F0_bsu_bac"/>
</dbReference>
<evidence type="ECO:0000256" key="2">
    <source>
        <dbReference type="ARBA" id="ARBA00022448"/>
    </source>
</evidence>
<evidence type="ECO:0000256" key="11">
    <source>
        <dbReference type="ARBA" id="ARBA00025198"/>
    </source>
</evidence>
<dbReference type="SUPFAM" id="SSF81573">
    <property type="entry name" value="F1F0 ATP synthase subunit B, membrane domain"/>
    <property type="match status" value="1"/>
</dbReference>
<evidence type="ECO:0000256" key="14">
    <source>
        <dbReference type="ARBA" id="ARBA00037847"/>
    </source>
</evidence>
<accession>A0A9D1NJL9</accession>
<keyword evidence="6 15" id="KW-0375">Hydrogen ion transport</keyword>
<dbReference type="InterPro" id="IPR050059">
    <property type="entry name" value="ATP_synthase_B_chain"/>
</dbReference>
<keyword evidence="17" id="KW-0175">Coiled coil</keyword>
<evidence type="ECO:0000256" key="6">
    <source>
        <dbReference type="ARBA" id="ARBA00022781"/>
    </source>
</evidence>
<evidence type="ECO:0000256" key="10">
    <source>
        <dbReference type="ARBA" id="ARBA00023310"/>
    </source>
</evidence>
<dbReference type="Gene3D" id="6.10.250.1580">
    <property type="match status" value="1"/>
</dbReference>
<evidence type="ECO:0000256" key="4">
    <source>
        <dbReference type="ARBA" id="ARBA00022547"/>
    </source>
</evidence>
<dbReference type="EMBL" id="DVOG01000076">
    <property type="protein sequence ID" value="HIV04100.1"/>
    <property type="molecule type" value="Genomic_DNA"/>
</dbReference>
<dbReference type="GO" id="GO:0045259">
    <property type="term" value="C:proton-transporting ATP synthase complex"/>
    <property type="evidence" value="ECO:0007669"/>
    <property type="project" value="UniProtKB-KW"/>
</dbReference>
<evidence type="ECO:0000313" key="19">
    <source>
        <dbReference type="Proteomes" id="UP000886812"/>
    </source>
</evidence>
<evidence type="ECO:0000313" key="18">
    <source>
        <dbReference type="EMBL" id="HIV04100.1"/>
    </source>
</evidence>
<comment type="subcellular location">
    <subcellularLocation>
        <location evidence="15">Cell membrane</location>
        <topology evidence="15">Single-pass membrane protein</topology>
    </subcellularLocation>
    <subcellularLocation>
        <location evidence="14">Endomembrane system</location>
        <topology evidence="14">Single-pass membrane protein</topology>
    </subcellularLocation>
</comment>
<feature type="transmembrane region" description="Helical" evidence="15">
    <location>
        <begin position="39"/>
        <end position="58"/>
    </location>
</feature>
<dbReference type="NCBIfam" id="TIGR01144">
    <property type="entry name" value="ATP_synt_b"/>
    <property type="match status" value="1"/>
</dbReference>
<feature type="coiled-coil region" evidence="17">
    <location>
        <begin position="116"/>
        <end position="151"/>
    </location>
</feature>
<dbReference type="AlphaFoldDB" id="A0A9D1NJL9"/>
<keyword evidence="4 15" id="KW-0138">CF(0)</keyword>
<dbReference type="PANTHER" id="PTHR33445">
    <property type="entry name" value="ATP SYNTHASE SUBUNIT B', CHLOROPLASTIC"/>
    <property type="match status" value="1"/>
</dbReference>
<evidence type="ECO:0000256" key="9">
    <source>
        <dbReference type="ARBA" id="ARBA00023136"/>
    </source>
</evidence>
<keyword evidence="9 15" id="KW-0472">Membrane</keyword>
<keyword evidence="7 15" id="KW-1133">Transmembrane helix</keyword>
<dbReference type="PANTHER" id="PTHR33445:SF1">
    <property type="entry name" value="ATP SYNTHASE SUBUNIT B"/>
    <property type="match status" value="1"/>
</dbReference>
<comment type="similarity">
    <text evidence="1 15 16">Belongs to the ATPase B chain family.</text>
</comment>
<reference evidence="18" key="1">
    <citation type="submission" date="2020-10" db="EMBL/GenBank/DDBJ databases">
        <authorList>
            <person name="Gilroy R."/>
        </authorList>
    </citation>
    <scope>NUCLEOTIDE SEQUENCE</scope>
    <source>
        <strain evidence="18">10669</strain>
    </source>
</reference>
<name>A0A9D1NJL9_9BACT</name>
<evidence type="ECO:0000256" key="5">
    <source>
        <dbReference type="ARBA" id="ARBA00022692"/>
    </source>
</evidence>
<keyword evidence="10 15" id="KW-0066">ATP synthesis</keyword>
<dbReference type="GO" id="GO:0046933">
    <property type="term" value="F:proton-transporting ATP synthase activity, rotational mechanism"/>
    <property type="evidence" value="ECO:0007669"/>
    <property type="project" value="UniProtKB-UniRule"/>
</dbReference>
<evidence type="ECO:0000256" key="7">
    <source>
        <dbReference type="ARBA" id="ARBA00022989"/>
    </source>
</evidence>
<evidence type="ECO:0000256" key="17">
    <source>
        <dbReference type="SAM" id="Coils"/>
    </source>
</evidence>
<dbReference type="HAMAP" id="MF_01398">
    <property type="entry name" value="ATP_synth_b_bprime"/>
    <property type="match status" value="1"/>
</dbReference>
<dbReference type="Pfam" id="PF00430">
    <property type="entry name" value="ATP-synt_B"/>
    <property type="match status" value="1"/>
</dbReference>
<dbReference type="GO" id="GO:0005886">
    <property type="term" value="C:plasma membrane"/>
    <property type="evidence" value="ECO:0007669"/>
    <property type="project" value="UniProtKB-SubCell"/>
</dbReference>
<comment type="function">
    <text evidence="11 15">F(1)F(0) ATP synthase produces ATP from ADP in the presence of a proton or sodium gradient. F-type ATPases consist of two structural domains, F(1) containing the extramembraneous catalytic core and F(0) containing the membrane proton channel, linked together by a central stalk and a peripheral stalk. During catalysis, ATP synthesis in the catalytic domain of F(1) is coupled via a rotary mechanism of the central stalk subunits to proton translocation.</text>
</comment>
<evidence type="ECO:0000256" key="8">
    <source>
        <dbReference type="ARBA" id="ARBA00023065"/>
    </source>
</evidence>
<comment type="caution">
    <text evidence="18">The sequence shown here is derived from an EMBL/GenBank/DDBJ whole genome shotgun (WGS) entry which is preliminary data.</text>
</comment>
<gene>
    <name evidence="15 18" type="primary">atpF</name>
    <name evidence="18" type="ORF">IAC75_02980</name>
</gene>
<proteinExistence type="inferred from homology"/>
<evidence type="ECO:0000256" key="3">
    <source>
        <dbReference type="ARBA" id="ARBA00022475"/>
    </source>
</evidence>
<dbReference type="Proteomes" id="UP000886812">
    <property type="component" value="Unassembled WGS sequence"/>
</dbReference>
<reference evidence="18" key="2">
    <citation type="journal article" date="2021" name="PeerJ">
        <title>Extensive microbial diversity within the chicken gut microbiome revealed by metagenomics and culture.</title>
        <authorList>
            <person name="Gilroy R."/>
            <person name="Ravi A."/>
            <person name="Getino M."/>
            <person name="Pursley I."/>
            <person name="Horton D.L."/>
            <person name="Alikhan N.F."/>
            <person name="Baker D."/>
            <person name="Gharbi K."/>
            <person name="Hall N."/>
            <person name="Watson M."/>
            <person name="Adriaenssens E.M."/>
            <person name="Foster-Nyarko E."/>
            <person name="Jarju S."/>
            <person name="Secka A."/>
            <person name="Antonio M."/>
            <person name="Oren A."/>
            <person name="Chaudhuri R.R."/>
            <person name="La Ragione R."/>
            <person name="Hildebrand F."/>
            <person name="Pallen M.J."/>
        </authorList>
    </citation>
    <scope>NUCLEOTIDE SEQUENCE</scope>
    <source>
        <strain evidence="18">10669</strain>
    </source>
</reference>
<keyword evidence="8 15" id="KW-0406">Ion transport</keyword>
<keyword evidence="5 15" id="KW-0812">Transmembrane</keyword>
<comment type="subunit">
    <text evidence="13">F-type ATPases have 2 components, F(1) - the catalytic core - and F(0) - the membrane proton channel. F(1) has five subunits: alpha(3), beta(3), gamma(1), delta(1), epsilon(1). F(0) has four main subunits: a(1), b(2) and c(10-14). The alpha and beta chains form an alternating ring which encloses part of the gamma chain. F(1) is attached to F(0) by a central stalk formed by the gamma and epsilon chains, while a peripheral stalk is formed by the delta and b chains.</text>
</comment>
<dbReference type="GO" id="GO:0046961">
    <property type="term" value="F:proton-transporting ATPase activity, rotational mechanism"/>
    <property type="evidence" value="ECO:0007669"/>
    <property type="project" value="TreeGrafter"/>
</dbReference>
<evidence type="ECO:0000256" key="15">
    <source>
        <dbReference type="HAMAP-Rule" id="MF_01398"/>
    </source>
</evidence>
<dbReference type="InterPro" id="IPR028987">
    <property type="entry name" value="ATP_synth_B-like_membr_sf"/>
</dbReference>
<organism evidence="18 19">
    <name type="scientific">Candidatus Spyradosoma merdigallinarum</name>
    <dbReference type="NCBI Taxonomy" id="2840950"/>
    <lineage>
        <taxon>Bacteria</taxon>
        <taxon>Pseudomonadati</taxon>
        <taxon>Verrucomicrobiota</taxon>
        <taxon>Opitutia</taxon>
        <taxon>Opitutia incertae sedis</taxon>
        <taxon>Candidatus Spyradosoma</taxon>
    </lineage>
</organism>
<dbReference type="InterPro" id="IPR002146">
    <property type="entry name" value="ATP_synth_b/b'su_bac/chlpt"/>
</dbReference>
<evidence type="ECO:0000256" key="12">
    <source>
        <dbReference type="ARBA" id="ARBA00025614"/>
    </source>
</evidence>
<dbReference type="GO" id="GO:0012505">
    <property type="term" value="C:endomembrane system"/>
    <property type="evidence" value="ECO:0007669"/>
    <property type="project" value="UniProtKB-SubCell"/>
</dbReference>
<keyword evidence="3 15" id="KW-1003">Cell membrane</keyword>
<evidence type="ECO:0000256" key="13">
    <source>
        <dbReference type="ARBA" id="ARBA00026054"/>
    </source>
</evidence>
<evidence type="ECO:0000256" key="16">
    <source>
        <dbReference type="RuleBase" id="RU003848"/>
    </source>
</evidence>
<sequence length="190" mass="20472">MTTIFQILANAVPPAAGTEASGNLAAEIATKFGIEPGPLLVQVISFAVLALVVWYFGFRPLMATVAERQKKIEDGLKFHDDMKAKLAQSEADYKAKMAQAAQDASVVLDAARKSAKETVEKAAQDAIARAEETERRAAENIEREREKMLADLRGEVASLVVETTAKLLARDLSAAEKSRLAASAAKEIRS</sequence>
<keyword evidence="2 15" id="KW-0813">Transport</keyword>
<protein>
    <recommendedName>
        <fullName evidence="15">ATP synthase subunit b</fullName>
    </recommendedName>
    <alternativeName>
        <fullName evidence="15">ATP synthase F(0) sector subunit b</fullName>
    </alternativeName>
    <alternativeName>
        <fullName evidence="15">ATPase subunit I</fullName>
    </alternativeName>
    <alternativeName>
        <fullName evidence="15">F-type ATPase subunit b</fullName>
        <shortName evidence="15">F-ATPase subunit b</shortName>
    </alternativeName>
</protein>
<comment type="function">
    <text evidence="12">Component of the F(0) channel, it forms part of the peripheral stalk, linking F(1) to F(0). The b'-subunit is a diverged and duplicated form of b found in plants and photosynthetic bacteria.</text>
</comment>
<comment type="subunit">
    <text evidence="15">F-type ATPases have 2 components, F(1) - the catalytic core - and F(0) - the membrane proton channel. F(1) has five subunits: alpha(3), beta(3), gamma(1), delta(1), epsilon(1). F(0) has three main subunits: a(1), b(2) and c(10-14). The alpha and beta chains form an alternating ring which encloses part of the gamma chain. F(1) is attached to F(0) by a central stalk formed by the gamma and epsilon chains, while a peripheral stalk is formed by the delta and b chains.</text>
</comment>
<evidence type="ECO:0000256" key="1">
    <source>
        <dbReference type="ARBA" id="ARBA00005513"/>
    </source>
</evidence>
<dbReference type="CDD" id="cd06503">
    <property type="entry name" value="ATP-synt_Fo_b"/>
    <property type="match status" value="1"/>
</dbReference>